<dbReference type="Proteomes" id="UP000324222">
    <property type="component" value="Unassembled WGS sequence"/>
</dbReference>
<feature type="domain" description="C2H2-type" evidence="1">
    <location>
        <begin position="158"/>
        <end position="179"/>
    </location>
</feature>
<dbReference type="InterPro" id="IPR013087">
    <property type="entry name" value="Znf_C2H2_type"/>
</dbReference>
<name>A0A5B7EP35_PORTR</name>
<evidence type="ECO:0000259" key="1">
    <source>
        <dbReference type="PROSITE" id="PS00028"/>
    </source>
</evidence>
<comment type="caution">
    <text evidence="2">The sequence shown here is derived from an EMBL/GenBank/DDBJ whole genome shotgun (WGS) entry which is preliminary data.</text>
</comment>
<dbReference type="AlphaFoldDB" id="A0A5B7EP35"/>
<organism evidence="2 3">
    <name type="scientific">Portunus trituberculatus</name>
    <name type="common">Swimming crab</name>
    <name type="synonym">Neptunus trituberculatus</name>
    <dbReference type="NCBI Taxonomy" id="210409"/>
    <lineage>
        <taxon>Eukaryota</taxon>
        <taxon>Metazoa</taxon>
        <taxon>Ecdysozoa</taxon>
        <taxon>Arthropoda</taxon>
        <taxon>Crustacea</taxon>
        <taxon>Multicrustacea</taxon>
        <taxon>Malacostraca</taxon>
        <taxon>Eumalacostraca</taxon>
        <taxon>Eucarida</taxon>
        <taxon>Decapoda</taxon>
        <taxon>Pleocyemata</taxon>
        <taxon>Brachyura</taxon>
        <taxon>Eubrachyura</taxon>
        <taxon>Portunoidea</taxon>
        <taxon>Portunidae</taxon>
        <taxon>Portuninae</taxon>
        <taxon>Portunus</taxon>
    </lineage>
</organism>
<evidence type="ECO:0000313" key="2">
    <source>
        <dbReference type="EMBL" id="MPC36440.1"/>
    </source>
</evidence>
<evidence type="ECO:0000313" key="3">
    <source>
        <dbReference type="Proteomes" id="UP000324222"/>
    </source>
</evidence>
<sequence>MGSFFLTLVSSTRSYRKWRAFSFLLPKGLSAFTNTQITQATVLNKHKASSVPEQAGQEAVGEPWPLPRCFALPPSRHHTRLGQHHAVAGMPVPAPWNAASTGKHRHLTSVHALMVGSILSINVQTCSVNHSVIMLTFTRELLVINGSLEGEECLALTCTLCDTVLHSRLHLVQHHHRVHGSRTLRDLGWPLLWPVKENHIYCHQFCSKRLHTSEISAHHSETNPGTTCSQHCLSPTQQLSSSLPALTFASPAKSAGTRPSRCATIVSIAAAGWELVSSPPAVLSPDAGGLLKYALMPASIDPVK</sequence>
<accession>A0A5B7EP35</accession>
<dbReference type="EMBL" id="VSRR010003518">
    <property type="protein sequence ID" value="MPC36440.1"/>
    <property type="molecule type" value="Genomic_DNA"/>
</dbReference>
<proteinExistence type="predicted"/>
<keyword evidence="3" id="KW-1185">Reference proteome</keyword>
<dbReference type="PROSITE" id="PS00028">
    <property type="entry name" value="ZINC_FINGER_C2H2_1"/>
    <property type="match status" value="1"/>
</dbReference>
<gene>
    <name evidence="2" type="ORF">E2C01_029897</name>
</gene>
<protein>
    <recommendedName>
        <fullName evidence="1">C2H2-type domain-containing protein</fullName>
    </recommendedName>
</protein>
<reference evidence="2 3" key="1">
    <citation type="submission" date="2019-05" db="EMBL/GenBank/DDBJ databases">
        <title>Another draft genome of Portunus trituberculatus and its Hox gene families provides insights of decapod evolution.</title>
        <authorList>
            <person name="Jeong J.-H."/>
            <person name="Song I."/>
            <person name="Kim S."/>
            <person name="Choi T."/>
            <person name="Kim D."/>
            <person name="Ryu S."/>
            <person name="Kim W."/>
        </authorList>
    </citation>
    <scope>NUCLEOTIDE SEQUENCE [LARGE SCALE GENOMIC DNA]</scope>
    <source>
        <tissue evidence="2">Muscle</tissue>
    </source>
</reference>